<feature type="signal peptide" evidence="1">
    <location>
        <begin position="1"/>
        <end position="22"/>
    </location>
</feature>
<evidence type="ECO:0000259" key="2">
    <source>
        <dbReference type="PROSITE" id="PS51762"/>
    </source>
</evidence>
<proteinExistence type="predicted"/>
<dbReference type="EMBL" id="BAABLM010000001">
    <property type="protein sequence ID" value="GAA4664790.1"/>
    <property type="molecule type" value="Genomic_DNA"/>
</dbReference>
<keyword evidence="1" id="KW-0732">Signal</keyword>
<gene>
    <name evidence="3" type="ORF">GCM10025780_02280</name>
</gene>
<keyword evidence="4" id="KW-1185">Reference proteome</keyword>
<sequence>MRLHRRATLVLATTLSIVGVTAAAGASAPAPAEAATSTAIPTGSVTSNGHTWTPVVSRDFTTNAALGSFTNVYGAAQAGYSNLRDTSGKGLYSPAKVLSAQNGNLDYYLHTASGQPLVAAYMPNGYTGQTYGRYAVRLQADNLPGYKVAFNLWPTSNNWNQGEIDWPDGGINGPVFPASAIAGSYNSSTGSMSFDKPPTSAAPTMGTGWHDYVIEWSPGHVRWYFDGTLVGQTTNPSGVPTQPLRWTLQAETNLEGKTVAASTAGHLRVAWAVQYKY</sequence>
<evidence type="ECO:0000256" key="1">
    <source>
        <dbReference type="SAM" id="SignalP"/>
    </source>
</evidence>
<name>A0ABP8VLL5_9MICO</name>
<dbReference type="SUPFAM" id="SSF49899">
    <property type="entry name" value="Concanavalin A-like lectins/glucanases"/>
    <property type="match status" value="1"/>
</dbReference>
<evidence type="ECO:0000313" key="3">
    <source>
        <dbReference type="EMBL" id="GAA4664790.1"/>
    </source>
</evidence>
<dbReference type="InterPro" id="IPR013320">
    <property type="entry name" value="ConA-like_dom_sf"/>
</dbReference>
<feature type="chain" id="PRO_5045157068" description="GH16 domain-containing protein" evidence="1">
    <location>
        <begin position="23"/>
        <end position="277"/>
    </location>
</feature>
<reference evidence="4" key="1">
    <citation type="journal article" date="2019" name="Int. J. Syst. Evol. Microbiol.">
        <title>The Global Catalogue of Microorganisms (GCM) 10K type strain sequencing project: providing services to taxonomists for standard genome sequencing and annotation.</title>
        <authorList>
            <consortium name="The Broad Institute Genomics Platform"/>
            <consortium name="The Broad Institute Genome Sequencing Center for Infectious Disease"/>
            <person name="Wu L."/>
            <person name="Ma J."/>
        </authorList>
    </citation>
    <scope>NUCLEOTIDE SEQUENCE [LARGE SCALE GENOMIC DNA]</scope>
    <source>
        <strain evidence="4">JCM 18956</strain>
    </source>
</reference>
<accession>A0ABP8VLL5</accession>
<organism evidence="3 4">
    <name type="scientific">Frondihabitans cladoniiphilus</name>
    <dbReference type="NCBI Taxonomy" id="715785"/>
    <lineage>
        <taxon>Bacteria</taxon>
        <taxon>Bacillati</taxon>
        <taxon>Actinomycetota</taxon>
        <taxon>Actinomycetes</taxon>
        <taxon>Micrococcales</taxon>
        <taxon>Microbacteriaceae</taxon>
        <taxon>Frondihabitans</taxon>
    </lineage>
</organism>
<dbReference type="InterPro" id="IPR000757">
    <property type="entry name" value="Beta-glucanase-like"/>
</dbReference>
<feature type="domain" description="GH16" evidence="2">
    <location>
        <begin position="35"/>
        <end position="277"/>
    </location>
</feature>
<evidence type="ECO:0000313" key="4">
    <source>
        <dbReference type="Proteomes" id="UP001501295"/>
    </source>
</evidence>
<dbReference type="Pfam" id="PF00722">
    <property type="entry name" value="Glyco_hydro_16"/>
    <property type="match status" value="1"/>
</dbReference>
<dbReference type="Gene3D" id="2.60.120.200">
    <property type="match status" value="1"/>
</dbReference>
<comment type="caution">
    <text evidence="3">The sequence shown here is derived from an EMBL/GenBank/DDBJ whole genome shotgun (WGS) entry which is preliminary data.</text>
</comment>
<dbReference type="CDD" id="cd00413">
    <property type="entry name" value="Glyco_hydrolase_16"/>
    <property type="match status" value="1"/>
</dbReference>
<dbReference type="Proteomes" id="UP001501295">
    <property type="component" value="Unassembled WGS sequence"/>
</dbReference>
<protein>
    <recommendedName>
        <fullName evidence="2">GH16 domain-containing protein</fullName>
    </recommendedName>
</protein>
<dbReference type="RefSeq" id="WP_345372222.1">
    <property type="nucleotide sequence ID" value="NZ_BAABLM010000001.1"/>
</dbReference>
<dbReference type="PROSITE" id="PS51762">
    <property type="entry name" value="GH16_2"/>
    <property type="match status" value="1"/>
</dbReference>